<dbReference type="InterPro" id="IPR003959">
    <property type="entry name" value="ATPase_AAA_core"/>
</dbReference>
<dbReference type="Pfam" id="PF00004">
    <property type="entry name" value="AAA"/>
    <property type="match status" value="1"/>
</dbReference>
<sequence>MFSKRKQGSLILLDLQEIYNDVCANAIKNHDLEATGRYEQARKGWKSLHNTLLYKIDIYEKTNTRMSPEEADMVAELKAIRDENVKHLVRLLLMVDEHNGAVKKPPLGHSTPFQNPHKLSVPSLRSGLLDRTFSNNGLQRNRRTRANARKPQTSQSEIVQAAANISWGLLKSVQPPKPEPITFADFDQSEYPIASWDNLSVIDLSCSSSDSAQSMNLIDLNDDTDKRDPAMSRVKSQDEPDARLPPAPVMPNMSKLSPRNSSRPGPSVRETVPPKKYSYVKPKPMNVHEIMKKTISRPAPSSMSPLRPQPSKNKCLTITNNYKPAEKPAEKPAGQDQRAKAVKKKTAFKLESPSEKSSNQNLYLGGFYEDYNDDDGLDSEMSPENKAALIKSIKGVDETAATQILNDIIVRGDLVLWEDVVGLESAKASLKEAVVYPFLRPDLFRGLREPTRGMLLFGPPGTGKTMLARAVATESKSTFFSISSSSLTSKYLGESEKLVKALFLIARKLSPSIVFIDEIDSILGERMEGESDSTRRIKNEFLILWSELSSAAAGRDTADGDLSRVLILGATNMPWAIDQAARRRFAKRVYIPLPERETRMMQIAKLLEYQNHSLLRSDFEALMDMTEGFSGSDITLLAKDSAMGPLRSLGDKLLSTPTEAIRPILLQDFVESLKYVRPSVSQEGMVQYEAWASKFGSSGI</sequence>
<reference evidence="8" key="1">
    <citation type="journal article" date="2018" name="Nat. Microbiol.">
        <title>Leveraging single-cell genomics to expand the fungal tree of life.</title>
        <authorList>
            <person name="Ahrendt S.R."/>
            <person name="Quandt C.A."/>
            <person name="Ciobanu D."/>
            <person name="Clum A."/>
            <person name="Salamov A."/>
            <person name="Andreopoulos B."/>
            <person name="Cheng J.F."/>
            <person name="Woyke T."/>
            <person name="Pelin A."/>
            <person name="Henrissat B."/>
            <person name="Reynolds N.K."/>
            <person name="Benny G.L."/>
            <person name="Smith M.E."/>
            <person name="James T.Y."/>
            <person name="Grigoriev I.V."/>
        </authorList>
    </citation>
    <scope>NUCLEOTIDE SEQUENCE [LARGE SCALE GENOMIC DNA]</scope>
    <source>
        <strain evidence="8">Baker2002</strain>
    </source>
</reference>
<evidence type="ECO:0000256" key="2">
    <source>
        <dbReference type="ARBA" id="ARBA00022741"/>
    </source>
</evidence>
<feature type="domain" description="AAA+ ATPase" evidence="6">
    <location>
        <begin position="450"/>
        <end position="595"/>
    </location>
</feature>
<proteinExistence type="inferred from homology"/>
<dbReference type="Gene3D" id="1.10.8.60">
    <property type="match status" value="1"/>
</dbReference>
<dbReference type="AlphaFoldDB" id="A0A4P9ZBW6"/>
<dbReference type="FunFam" id="3.40.50.300:FF:000093">
    <property type="entry name" value="Fidgetin-like 1"/>
    <property type="match status" value="1"/>
</dbReference>
<name>A0A4P9ZBW6_9ASCO</name>
<dbReference type="FunFam" id="1.10.8.60:FF:000022">
    <property type="entry name" value="Fidgetin like 1"/>
    <property type="match status" value="1"/>
</dbReference>
<dbReference type="InterPro" id="IPR003960">
    <property type="entry name" value="ATPase_AAA_CS"/>
</dbReference>
<feature type="region of interest" description="Disordered" evidence="5">
    <location>
        <begin position="136"/>
        <end position="156"/>
    </location>
</feature>
<accession>A0A4P9ZBW6</accession>
<evidence type="ECO:0000259" key="6">
    <source>
        <dbReference type="SMART" id="SM00382"/>
    </source>
</evidence>
<dbReference type="InterPro" id="IPR050304">
    <property type="entry name" value="MT-severing_AAA_ATPase"/>
</dbReference>
<dbReference type="PROSITE" id="PS00674">
    <property type="entry name" value="AAA"/>
    <property type="match status" value="1"/>
</dbReference>
<comment type="similarity">
    <text evidence="1 4">Belongs to the AAA ATPase family.</text>
</comment>
<dbReference type="SUPFAM" id="SSF52540">
    <property type="entry name" value="P-loop containing nucleoside triphosphate hydrolases"/>
    <property type="match status" value="1"/>
</dbReference>
<dbReference type="Proteomes" id="UP000268321">
    <property type="component" value="Unassembled WGS sequence"/>
</dbReference>
<evidence type="ECO:0000256" key="5">
    <source>
        <dbReference type="SAM" id="MobiDB-lite"/>
    </source>
</evidence>
<keyword evidence="3 4" id="KW-0067">ATP-binding</keyword>
<evidence type="ECO:0000313" key="8">
    <source>
        <dbReference type="Proteomes" id="UP000268321"/>
    </source>
</evidence>
<dbReference type="InterPro" id="IPR003593">
    <property type="entry name" value="AAA+_ATPase"/>
</dbReference>
<evidence type="ECO:0000256" key="3">
    <source>
        <dbReference type="ARBA" id="ARBA00022840"/>
    </source>
</evidence>
<dbReference type="InterPro" id="IPR015415">
    <property type="entry name" value="Spast_Vps4_C"/>
</dbReference>
<dbReference type="PANTHER" id="PTHR23074:SF17">
    <property type="entry name" value="FIDGETIN-LIKE PROTEIN 1"/>
    <property type="match status" value="1"/>
</dbReference>
<keyword evidence="8" id="KW-1185">Reference proteome</keyword>
<dbReference type="Gene3D" id="3.40.50.300">
    <property type="entry name" value="P-loop containing nucleotide triphosphate hydrolases"/>
    <property type="match status" value="1"/>
</dbReference>
<evidence type="ECO:0000256" key="4">
    <source>
        <dbReference type="RuleBase" id="RU003651"/>
    </source>
</evidence>
<dbReference type="SMART" id="SM00382">
    <property type="entry name" value="AAA"/>
    <property type="match status" value="1"/>
</dbReference>
<gene>
    <name evidence="7" type="ORF">METBISCDRAFT_16514</name>
</gene>
<evidence type="ECO:0000256" key="1">
    <source>
        <dbReference type="ARBA" id="ARBA00006914"/>
    </source>
</evidence>
<protein>
    <submittedName>
        <fullName evidence="7">AAA-domain-containing protein</fullName>
    </submittedName>
</protein>
<dbReference type="Pfam" id="PF09336">
    <property type="entry name" value="Vps4_C"/>
    <property type="match status" value="1"/>
</dbReference>
<keyword evidence="2 4" id="KW-0547">Nucleotide-binding</keyword>
<feature type="compositionally biased region" description="Polar residues" evidence="5">
    <location>
        <begin position="254"/>
        <end position="264"/>
    </location>
</feature>
<feature type="region of interest" description="Disordered" evidence="5">
    <location>
        <begin position="219"/>
        <end position="280"/>
    </location>
</feature>
<dbReference type="InterPro" id="IPR041569">
    <property type="entry name" value="AAA_lid_3"/>
</dbReference>
<dbReference type="Pfam" id="PF17862">
    <property type="entry name" value="AAA_lid_3"/>
    <property type="match status" value="1"/>
</dbReference>
<feature type="compositionally biased region" description="Basic and acidic residues" evidence="5">
    <location>
        <begin position="223"/>
        <end position="242"/>
    </location>
</feature>
<dbReference type="EMBL" id="ML004460">
    <property type="protein sequence ID" value="RKP30355.1"/>
    <property type="molecule type" value="Genomic_DNA"/>
</dbReference>
<organism evidence="7 8">
    <name type="scientific">Metschnikowia bicuspidata</name>
    <dbReference type="NCBI Taxonomy" id="27322"/>
    <lineage>
        <taxon>Eukaryota</taxon>
        <taxon>Fungi</taxon>
        <taxon>Dikarya</taxon>
        <taxon>Ascomycota</taxon>
        <taxon>Saccharomycotina</taxon>
        <taxon>Pichiomycetes</taxon>
        <taxon>Metschnikowiaceae</taxon>
        <taxon>Metschnikowia</taxon>
    </lineage>
</organism>
<evidence type="ECO:0000313" key="7">
    <source>
        <dbReference type="EMBL" id="RKP30355.1"/>
    </source>
</evidence>
<dbReference type="InterPro" id="IPR027417">
    <property type="entry name" value="P-loop_NTPase"/>
</dbReference>
<dbReference type="OrthoDB" id="10251136at2759"/>
<dbReference type="GO" id="GO:0016887">
    <property type="term" value="F:ATP hydrolysis activity"/>
    <property type="evidence" value="ECO:0007669"/>
    <property type="project" value="InterPro"/>
</dbReference>
<dbReference type="PANTHER" id="PTHR23074">
    <property type="entry name" value="AAA DOMAIN-CONTAINING"/>
    <property type="match status" value="1"/>
</dbReference>
<dbReference type="GO" id="GO:0005524">
    <property type="term" value="F:ATP binding"/>
    <property type="evidence" value="ECO:0007669"/>
    <property type="project" value="UniProtKB-KW"/>
</dbReference>